<name>A0ABS2EHQ5_9FIRM</name>
<dbReference type="InterPro" id="IPR052536">
    <property type="entry name" value="ABC-4_Integral_Memb_Prot"/>
</dbReference>
<evidence type="ECO:0000256" key="5">
    <source>
        <dbReference type="ARBA" id="ARBA00023136"/>
    </source>
</evidence>
<organism evidence="8 9">
    <name type="scientific">Drancourtella massiliensis</name>
    <dbReference type="NCBI Taxonomy" id="1632013"/>
    <lineage>
        <taxon>Bacteria</taxon>
        <taxon>Bacillati</taxon>
        <taxon>Bacillota</taxon>
        <taxon>Clostridia</taxon>
        <taxon>Eubacteriales</taxon>
        <taxon>Oscillospiraceae</taxon>
        <taxon>Drancourtella</taxon>
    </lineage>
</organism>
<dbReference type="EMBL" id="JACJKH010000015">
    <property type="protein sequence ID" value="MBM6744564.1"/>
    <property type="molecule type" value="Genomic_DNA"/>
</dbReference>
<feature type="domain" description="ABC3 transporter permease C-terminal" evidence="7">
    <location>
        <begin position="226"/>
        <end position="333"/>
    </location>
</feature>
<feature type="transmembrane region" description="Helical" evidence="6">
    <location>
        <begin position="389"/>
        <end position="412"/>
    </location>
</feature>
<feature type="transmembrane region" description="Helical" evidence="6">
    <location>
        <begin position="737"/>
        <end position="756"/>
    </location>
</feature>
<comment type="subcellular location">
    <subcellularLocation>
        <location evidence="1">Cell membrane</location>
        <topology evidence="1">Multi-pass membrane protein</topology>
    </subcellularLocation>
</comment>
<gene>
    <name evidence="8" type="ORF">H6A32_09620</name>
</gene>
<keyword evidence="5 6" id="KW-0472">Membrane</keyword>
<protein>
    <recommendedName>
        <fullName evidence="7">ABC3 transporter permease C-terminal domain-containing protein</fullName>
    </recommendedName>
</protein>
<feature type="transmembrane region" description="Helical" evidence="6">
    <location>
        <begin position="56"/>
        <end position="79"/>
    </location>
</feature>
<evidence type="ECO:0000256" key="4">
    <source>
        <dbReference type="ARBA" id="ARBA00022989"/>
    </source>
</evidence>
<evidence type="ECO:0000313" key="9">
    <source>
        <dbReference type="Proteomes" id="UP000775686"/>
    </source>
</evidence>
<feature type="transmembrane region" description="Helical" evidence="6">
    <location>
        <begin position="831"/>
        <end position="848"/>
    </location>
</feature>
<feature type="transmembrane region" description="Helical" evidence="6">
    <location>
        <begin position="221"/>
        <end position="246"/>
    </location>
</feature>
<comment type="caution">
    <text evidence="8">The sequence shown here is derived from an EMBL/GenBank/DDBJ whole genome shotgun (WGS) entry which is preliminary data.</text>
</comment>
<evidence type="ECO:0000256" key="6">
    <source>
        <dbReference type="SAM" id="Phobius"/>
    </source>
</evidence>
<evidence type="ECO:0000256" key="2">
    <source>
        <dbReference type="ARBA" id="ARBA00022475"/>
    </source>
</evidence>
<feature type="transmembrane region" description="Helical" evidence="6">
    <location>
        <begin position="433"/>
        <end position="455"/>
    </location>
</feature>
<dbReference type="PANTHER" id="PTHR46795:SF3">
    <property type="entry name" value="ABC TRANSPORTER PERMEASE"/>
    <property type="match status" value="1"/>
</dbReference>
<dbReference type="PANTHER" id="PTHR46795">
    <property type="entry name" value="ABC TRANSPORTER PERMEASE-RELATED-RELATED"/>
    <property type="match status" value="1"/>
</dbReference>
<accession>A0ABS2EHQ5</accession>
<feature type="transmembrane region" description="Helical" evidence="6">
    <location>
        <begin position="316"/>
        <end position="335"/>
    </location>
</feature>
<dbReference type="Pfam" id="PF02687">
    <property type="entry name" value="FtsX"/>
    <property type="match status" value="1"/>
</dbReference>
<feature type="transmembrane region" description="Helical" evidence="6">
    <location>
        <begin position="267"/>
        <end position="296"/>
    </location>
</feature>
<feature type="transmembrane region" description="Helical" evidence="6">
    <location>
        <begin position="363"/>
        <end position="383"/>
    </location>
</feature>
<evidence type="ECO:0000256" key="3">
    <source>
        <dbReference type="ARBA" id="ARBA00022692"/>
    </source>
</evidence>
<reference evidence="8 9" key="1">
    <citation type="journal article" date="2021" name="Sci. Rep.">
        <title>The distribution of antibiotic resistance genes in chicken gut microbiota commensals.</title>
        <authorList>
            <person name="Juricova H."/>
            <person name="Matiasovicova J."/>
            <person name="Kubasova T."/>
            <person name="Cejkova D."/>
            <person name="Rychlik I."/>
        </authorList>
    </citation>
    <scope>NUCLEOTIDE SEQUENCE [LARGE SCALE GENOMIC DNA]</scope>
    <source>
        <strain evidence="8 9">An770</strain>
    </source>
</reference>
<feature type="transmembrane region" description="Helical" evidence="6">
    <location>
        <begin position="181"/>
        <end position="201"/>
    </location>
</feature>
<feature type="transmembrane region" description="Helical" evidence="6">
    <location>
        <begin position="792"/>
        <end position="811"/>
    </location>
</feature>
<feature type="transmembrane region" description="Helical" evidence="6">
    <location>
        <begin position="86"/>
        <end position="104"/>
    </location>
</feature>
<dbReference type="RefSeq" id="WP_204864236.1">
    <property type="nucleotide sequence ID" value="NZ_JACJKH010000015.1"/>
</dbReference>
<keyword evidence="4 6" id="KW-1133">Transmembrane helix</keyword>
<evidence type="ECO:0000256" key="1">
    <source>
        <dbReference type="ARBA" id="ARBA00004651"/>
    </source>
</evidence>
<sequence length="863" mass="101477">MKKRKRTAQEKIRAIQMLSGILVPVLVQTLPYADRGTYRNVWEIAGELFRKPEWHLVYGIFGLMEVTAVLYLIRLVLLIRRKETGILYKLPAWLFFLDICIMMYMGQLYALLPAAYATFEFMYVRFQEETEEREEAWAQARQKEQEQKKRRKQALYFPGEYPKELYQIVRRMWREQMPSQMLVILSEAFLAAVIYFVLSGYRMMESRYTMESSITGEGIYGLFRSLGVVMGACCLLMMTLMFSWFIREQKKEYRMLTILGMRRHTALRIFLLGVAGNAFAAVIPGMTVGCVCALVFRKQLLQAEEGGHLAGAADISLLAAAFLLYVLILLIALGLNQENILSLGENTDRNAEKREEKRPGFGCIAWIVAGGALFLAGTFWYSMREWAESMYIHLLSISGLFLLLAGGTALVIRAGKRRFDVRIFDRRPFQKQFWSNFWRLFFMSVLYFLMFAVFMPPFAASRIRQNVASMYPYDVVCMVYEEDLPKILKLGETCQAQILHFPMVRMTSIYGSDSQIMQRGSRTVKWPQGQHVAVSESTYEIMRKEAGKPERNLQLQGEEMHIVYQQDLSVKAHTIDWDTTRMEDRLRFGQPLEFYNPDDYRRVFPSRNIVSEERDCLTGSFHQGMQENLIVLSDEYFTEVYEKIRSYNADHMDERRQITFSEWKAYTYTHPENLTEGPTELLCIRVQEQNRETFLKELSGLDKAYRFDQMWDRNIRPYYVKSEMEANMRSEISFTRIAYGFILMLLYVMAVFQYGVKIQMELPSWEWENRFLMKMGMKRRERRRKIRYQMRILMLVPLLSGVLPGILFSVLTGRARLFTDREMREFLGNTAIFYGTFLLCSFLIYCLFKWHIWNKVEKSEKNG</sequence>
<evidence type="ECO:0000313" key="8">
    <source>
        <dbReference type="EMBL" id="MBM6744564.1"/>
    </source>
</evidence>
<proteinExistence type="predicted"/>
<keyword evidence="2" id="KW-1003">Cell membrane</keyword>
<dbReference type="InterPro" id="IPR003838">
    <property type="entry name" value="ABC3_permease_C"/>
</dbReference>
<keyword evidence="3 6" id="KW-0812">Transmembrane</keyword>
<dbReference type="Proteomes" id="UP000775686">
    <property type="component" value="Unassembled WGS sequence"/>
</dbReference>
<evidence type="ECO:0000259" key="7">
    <source>
        <dbReference type="Pfam" id="PF02687"/>
    </source>
</evidence>
<keyword evidence="9" id="KW-1185">Reference proteome</keyword>